<proteinExistence type="predicted"/>
<accession>A0A3Q8X994</accession>
<dbReference type="KEGG" id="palb:EJC50_26835"/>
<organism evidence="1 2">
    <name type="scientific">Paenibacillus albus</name>
    <dbReference type="NCBI Taxonomy" id="2495582"/>
    <lineage>
        <taxon>Bacteria</taxon>
        <taxon>Bacillati</taxon>
        <taxon>Bacillota</taxon>
        <taxon>Bacilli</taxon>
        <taxon>Bacillales</taxon>
        <taxon>Paenibacillaceae</taxon>
        <taxon>Paenibacillus</taxon>
    </lineage>
</organism>
<dbReference type="GO" id="GO:0004557">
    <property type="term" value="F:alpha-galactosidase activity"/>
    <property type="evidence" value="ECO:0007669"/>
    <property type="project" value="InterPro"/>
</dbReference>
<dbReference type="Pfam" id="PF02065">
    <property type="entry name" value="Melibiase"/>
    <property type="match status" value="1"/>
</dbReference>
<dbReference type="InterPro" id="IPR017853">
    <property type="entry name" value="GH"/>
</dbReference>
<evidence type="ECO:0000313" key="1">
    <source>
        <dbReference type="EMBL" id="AZN42907.1"/>
    </source>
</evidence>
<dbReference type="Proteomes" id="UP000272528">
    <property type="component" value="Chromosome"/>
</dbReference>
<protein>
    <recommendedName>
        <fullName evidence="3">Alpha-galactosidase</fullName>
    </recommendedName>
</protein>
<dbReference type="SUPFAM" id="SSF51445">
    <property type="entry name" value="(Trans)glycosidases"/>
    <property type="match status" value="1"/>
</dbReference>
<dbReference type="InterPro" id="IPR002252">
    <property type="entry name" value="Glyco_hydro_36"/>
</dbReference>
<gene>
    <name evidence="1" type="ORF">EJC50_26835</name>
</gene>
<reference evidence="2" key="1">
    <citation type="submission" date="2018-12" db="EMBL/GenBank/DDBJ databases">
        <title>Genome sequence of Peanibacillus sp.</title>
        <authorList>
            <person name="Subramani G."/>
            <person name="Srinivasan S."/>
            <person name="Kim M.K."/>
        </authorList>
    </citation>
    <scope>NUCLEOTIDE SEQUENCE [LARGE SCALE GENOMIC DNA]</scope>
    <source>
        <strain evidence="2">18JY67-1</strain>
    </source>
</reference>
<dbReference type="RefSeq" id="WP_126019006.1">
    <property type="nucleotide sequence ID" value="NZ_CP034437.1"/>
</dbReference>
<dbReference type="GO" id="GO:0016052">
    <property type="term" value="P:carbohydrate catabolic process"/>
    <property type="evidence" value="ECO:0007669"/>
    <property type="project" value="InterPro"/>
</dbReference>
<evidence type="ECO:0000313" key="2">
    <source>
        <dbReference type="Proteomes" id="UP000272528"/>
    </source>
</evidence>
<sequence length="645" mass="72457">MKLQLGSPTADYFSGGKVPFSFVYGGELAGHSSMERFAMSEKSTTSEGVTVNERLYEDELTGLQCKVVSKSYSEGISEWVVFFRNPTEKSLPILEQVKAVDLQYELPYSSDAILHYSKGSSNQYDDFMPQRVQMKDRELHRFSPVGGRSSNGVLPFFNVQQEDQGLIIAIGWSGQWSAELTCPSHNRLTLRAGQAQLRLSLQPGEEIRLPSIVLVPWLGSRMDGQNKLRRFIMSHKTPKVDGTPITGPITVGSWGGTEAAVHLNRIRAVKELALPYSHYWVDAGWYGAADSDTSDEFTGEWYRQAGDWNYHRKYYPDGIKVVSDAVREAGMKFLLWMEPERAIYGKPITLEHPEWYVGKKVEGESVLLNLGQPEALEWLIGMISGLIAEHGIELFRQDFNFNPLPYWESLDTPDRIGAAEAHYVQGLYTFWDELLLRHPGLIIDNCASGGRRIDIETTSRSIPLWRSDVQCVPCDPIAAQTHGFGLSHWIPLSGTAARSSAPYDGRSILAAAAGLSPYFQADGNVVPDFPVDELRDRLQEYNRASTLFAGDFYPLTDCTISPQAWLAYQLDRPDLGQGIVAAFRRQESPFVTAVFQLQGIDTEANYELEDADTKEIQVIHGSALQSLQVEIGEYRQSKLYFYRKQ</sequence>
<dbReference type="PRINTS" id="PR00743">
    <property type="entry name" value="GLHYDRLASE36"/>
</dbReference>
<dbReference type="InterPro" id="IPR038417">
    <property type="entry name" value="Alpga-gal_N_sf"/>
</dbReference>
<dbReference type="AlphaFoldDB" id="A0A3Q8X994"/>
<dbReference type="Gene3D" id="2.70.98.60">
    <property type="entry name" value="alpha-galactosidase from lactobacil brevis"/>
    <property type="match status" value="1"/>
</dbReference>
<keyword evidence="2" id="KW-1185">Reference proteome</keyword>
<name>A0A3Q8X994_9BACL</name>
<dbReference type="EMBL" id="CP034437">
    <property type="protein sequence ID" value="AZN42907.1"/>
    <property type="molecule type" value="Genomic_DNA"/>
</dbReference>
<evidence type="ECO:0008006" key="3">
    <source>
        <dbReference type="Google" id="ProtNLM"/>
    </source>
</evidence>
<dbReference type="Gene3D" id="3.20.20.70">
    <property type="entry name" value="Aldolase class I"/>
    <property type="match status" value="1"/>
</dbReference>
<dbReference type="OrthoDB" id="9758822at2"/>
<dbReference type="InterPro" id="IPR013785">
    <property type="entry name" value="Aldolase_TIM"/>
</dbReference>